<reference evidence="1" key="2">
    <citation type="submission" date="2025-09" db="UniProtKB">
        <authorList>
            <consortium name="Ensembl"/>
        </authorList>
    </citation>
    <scope>IDENTIFICATION</scope>
</reference>
<dbReference type="Proteomes" id="UP000694620">
    <property type="component" value="Unassembled WGS sequence"/>
</dbReference>
<dbReference type="Ensembl" id="ENSECRT00000027332.1">
    <property type="protein sequence ID" value="ENSECRP00000026772.1"/>
    <property type="gene ID" value="ENSECRG00000018091.1"/>
</dbReference>
<reference evidence="1" key="1">
    <citation type="submission" date="2025-08" db="UniProtKB">
        <authorList>
            <consortium name="Ensembl"/>
        </authorList>
    </citation>
    <scope>IDENTIFICATION</scope>
</reference>
<accession>A0A8C4T607</accession>
<organism evidence="1 2">
    <name type="scientific">Erpetoichthys calabaricus</name>
    <name type="common">Rope fish</name>
    <name type="synonym">Calamoichthys calabaricus</name>
    <dbReference type="NCBI Taxonomy" id="27687"/>
    <lineage>
        <taxon>Eukaryota</taxon>
        <taxon>Metazoa</taxon>
        <taxon>Chordata</taxon>
        <taxon>Craniata</taxon>
        <taxon>Vertebrata</taxon>
        <taxon>Euteleostomi</taxon>
        <taxon>Actinopterygii</taxon>
        <taxon>Polypteriformes</taxon>
        <taxon>Polypteridae</taxon>
        <taxon>Erpetoichthys</taxon>
    </lineage>
</organism>
<name>A0A8C4T607_ERPCA</name>
<protein>
    <submittedName>
        <fullName evidence="1">Uncharacterized protein</fullName>
    </submittedName>
</protein>
<keyword evidence="2" id="KW-1185">Reference proteome</keyword>
<evidence type="ECO:0000313" key="2">
    <source>
        <dbReference type="Proteomes" id="UP000694620"/>
    </source>
</evidence>
<proteinExistence type="predicted"/>
<sequence>LQHHTILQENLFQSAMNLKLGRRLIFHHDNDPQICESLLNNVQN</sequence>
<dbReference type="AlphaFoldDB" id="A0A8C4T607"/>
<evidence type="ECO:0000313" key="1">
    <source>
        <dbReference type="Ensembl" id="ENSECRP00000026772.1"/>
    </source>
</evidence>